<dbReference type="InterPro" id="IPR014353">
    <property type="entry name" value="Membr-bd_ADH_cyt_c"/>
</dbReference>
<dbReference type="InterPro" id="IPR036909">
    <property type="entry name" value="Cyt_c-like_dom_sf"/>
</dbReference>
<dbReference type="PROSITE" id="PS51007">
    <property type="entry name" value="CYTC"/>
    <property type="match status" value="3"/>
</dbReference>
<protein>
    <submittedName>
        <fullName evidence="7">C-type cytochrome</fullName>
    </submittedName>
</protein>
<dbReference type="Gene3D" id="1.10.760.10">
    <property type="entry name" value="Cytochrome c-like domain"/>
    <property type="match status" value="2"/>
</dbReference>
<name>A0ABV7L3P3_9PROT</name>
<keyword evidence="5" id="KW-1133">Transmembrane helix</keyword>
<feature type="domain" description="Cytochrome c" evidence="6">
    <location>
        <begin position="314"/>
        <end position="404"/>
    </location>
</feature>
<accession>A0ABV7L3P3</accession>
<dbReference type="Pfam" id="PF00034">
    <property type="entry name" value="Cytochrom_C"/>
    <property type="match status" value="1"/>
</dbReference>
<evidence type="ECO:0000256" key="4">
    <source>
        <dbReference type="PROSITE-ProRule" id="PRU00433"/>
    </source>
</evidence>
<feature type="domain" description="Cytochrome c" evidence="6">
    <location>
        <begin position="187"/>
        <end position="295"/>
    </location>
</feature>
<dbReference type="PANTHER" id="PTHR35008:SF4">
    <property type="entry name" value="BLL4482 PROTEIN"/>
    <property type="match status" value="1"/>
</dbReference>
<keyword evidence="2 4" id="KW-0479">Metal-binding</keyword>
<evidence type="ECO:0000256" key="5">
    <source>
        <dbReference type="SAM" id="Phobius"/>
    </source>
</evidence>
<dbReference type="PANTHER" id="PTHR35008">
    <property type="entry name" value="BLL4482 PROTEIN-RELATED"/>
    <property type="match status" value="1"/>
</dbReference>
<evidence type="ECO:0000259" key="6">
    <source>
        <dbReference type="PROSITE" id="PS51007"/>
    </source>
</evidence>
<dbReference type="EMBL" id="JBHRTR010000029">
    <property type="protein sequence ID" value="MFC3229044.1"/>
    <property type="molecule type" value="Genomic_DNA"/>
</dbReference>
<feature type="transmembrane region" description="Helical" evidence="5">
    <location>
        <begin position="7"/>
        <end position="27"/>
    </location>
</feature>
<dbReference type="InterPro" id="IPR051459">
    <property type="entry name" value="Cytochrome_c-type_DH"/>
</dbReference>
<organism evidence="7 8">
    <name type="scientific">Marinibaculum pumilum</name>
    <dbReference type="NCBI Taxonomy" id="1766165"/>
    <lineage>
        <taxon>Bacteria</taxon>
        <taxon>Pseudomonadati</taxon>
        <taxon>Pseudomonadota</taxon>
        <taxon>Alphaproteobacteria</taxon>
        <taxon>Rhodospirillales</taxon>
        <taxon>Rhodospirillaceae</taxon>
        <taxon>Marinibaculum</taxon>
    </lineage>
</organism>
<dbReference type="SUPFAM" id="SSF46626">
    <property type="entry name" value="Cytochrome c"/>
    <property type="match status" value="3"/>
</dbReference>
<dbReference type="InterPro" id="IPR009056">
    <property type="entry name" value="Cyt_c-like_dom"/>
</dbReference>
<dbReference type="PIRSF" id="PIRSF000018">
    <property type="entry name" value="Mb_ADH_cyt_c"/>
    <property type="match status" value="1"/>
</dbReference>
<sequence>MARLLGVLVGLGIIGITAYGLFAWLWGVPSVADRPTLTDPKAIAEGKYLAAAGDCVSCHTVEDGGQRFAGGRPFDTPFGRLYSTNITPDATTGIGGMTSAEFYQLIAYGADSVWDPLYPAMPYTSFHNIDRDQSDRLHAYFMSLEPVAQPATPNALTFPFSIRPLMFGWNLLFASRAPFEARPDKDDAWNRGAFLVQGPGHCGECHTPRNLLGAMEGGEAALSGAVIGGMEAPDLRPQALAARGWTRADLATYFETGASPQGSAFGEMFLAVKNSLRLLSHDDRVAIASYLMDTTADAPTKGQKAVAAMGDAAHPNKEGQSLYLTHCGLCHGPQGQGMANTMPALKGNATLAQPDGRNLVQVIADGVKPEAMSQTAGYGPMPGYRDRLDTQQITDLANYLRADFAPGGAALPPLTADQVQQILQP</sequence>
<dbReference type="Proteomes" id="UP001595528">
    <property type="component" value="Unassembled WGS sequence"/>
</dbReference>
<evidence type="ECO:0000256" key="1">
    <source>
        <dbReference type="ARBA" id="ARBA00022617"/>
    </source>
</evidence>
<keyword evidence="8" id="KW-1185">Reference proteome</keyword>
<reference evidence="8" key="1">
    <citation type="journal article" date="2019" name="Int. J. Syst. Evol. Microbiol.">
        <title>The Global Catalogue of Microorganisms (GCM) 10K type strain sequencing project: providing services to taxonomists for standard genome sequencing and annotation.</title>
        <authorList>
            <consortium name="The Broad Institute Genomics Platform"/>
            <consortium name="The Broad Institute Genome Sequencing Center for Infectious Disease"/>
            <person name="Wu L."/>
            <person name="Ma J."/>
        </authorList>
    </citation>
    <scope>NUCLEOTIDE SEQUENCE [LARGE SCALE GENOMIC DNA]</scope>
    <source>
        <strain evidence="8">KCTC 42964</strain>
    </source>
</reference>
<keyword evidence="5" id="KW-0812">Transmembrane</keyword>
<keyword evidence="3 4" id="KW-0408">Iron</keyword>
<gene>
    <name evidence="7" type="ORF">ACFOGJ_17495</name>
</gene>
<evidence type="ECO:0000256" key="2">
    <source>
        <dbReference type="ARBA" id="ARBA00022723"/>
    </source>
</evidence>
<dbReference type="RefSeq" id="WP_379902847.1">
    <property type="nucleotide sequence ID" value="NZ_JBHRTR010000029.1"/>
</dbReference>
<feature type="domain" description="Cytochrome c" evidence="6">
    <location>
        <begin position="41"/>
        <end position="145"/>
    </location>
</feature>
<evidence type="ECO:0000256" key="3">
    <source>
        <dbReference type="ARBA" id="ARBA00023004"/>
    </source>
</evidence>
<keyword evidence="1 4" id="KW-0349">Heme</keyword>
<comment type="caution">
    <text evidence="7">The sequence shown here is derived from an EMBL/GenBank/DDBJ whole genome shotgun (WGS) entry which is preliminary data.</text>
</comment>
<evidence type="ECO:0000313" key="8">
    <source>
        <dbReference type="Proteomes" id="UP001595528"/>
    </source>
</evidence>
<keyword evidence="5" id="KW-0472">Membrane</keyword>
<evidence type="ECO:0000313" key="7">
    <source>
        <dbReference type="EMBL" id="MFC3229044.1"/>
    </source>
</evidence>
<proteinExistence type="predicted"/>